<gene>
    <name evidence="1" type="ORF">SDC9_187156</name>
</gene>
<organism evidence="1">
    <name type="scientific">bioreactor metagenome</name>
    <dbReference type="NCBI Taxonomy" id="1076179"/>
    <lineage>
        <taxon>unclassified sequences</taxon>
        <taxon>metagenomes</taxon>
        <taxon>ecological metagenomes</taxon>
    </lineage>
</organism>
<proteinExistence type="predicted"/>
<reference evidence="1" key="1">
    <citation type="submission" date="2019-08" db="EMBL/GenBank/DDBJ databases">
        <authorList>
            <person name="Kucharzyk K."/>
            <person name="Murdoch R.W."/>
            <person name="Higgins S."/>
            <person name="Loffler F."/>
        </authorList>
    </citation>
    <scope>NUCLEOTIDE SEQUENCE</scope>
</reference>
<comment type="caution">
    <text evidence="1">The sequence shown here is derived from an EMBL/GenBank/DDBJ whole genome shotgun (WGS) entry which is preliminary data.</text>
</comment>
<name>A0A645HKV6_9ZZZZ</name>
<sequence>MRKVEIIVELVDNVHAARAADNRATRRHLQAEIARAGIKHAIQKRLHRARNARIIRRAAEDEPIRLAHLLGDLIHAVVRKNAAIPFRQATVPAGDATADTLVSDLNRLGLNPLAFQLFRHCPKRHACVAIHARAAVDCDHFHLRCSFFCRWVLLLPISPSETARARLL</sequence>
<dbReference type="AlphaFoldDB" id="A0A645HKV6"/>
<accession>A0A645HKV6</accession>
<evidence type="ECO:0000313" key="1">
    <source>
        <dbReference type="EMBL" id="MPN39628.1"/>
    </source>
</evidence>
<protein>
    <submittedName>
        <fullName evidence="1">Uncharacterized protein</fullName>
    </submittedName>
</protein>
<dbReference type="EMBL" id="VSSQ01095545">
    <property type="protein sequence ID" value="MPN39628.1"/>
    <property type="molecule type" value="Genomic_DNA"/>
</dbReference>